<sequence>MVQCHAGCPFALLASSSAIYVLNLFIEDNLVSQLGKTNDTPLSSSHGNSAMGNTTHDSEKFNQNLMGFEESVNSAFDDSVLRVLVVGDYKGDLEILERYSLVFILACAAVVLRTSFVGNRLADSWKSRSTMDLIYVWSSLRTKRKGNPMLIFFSCSFQNYQTQGVAVNSADQSNFGLETTPDNCSQAFLAVHMVEIVGVLLVEEIGAPTLYQPPNIFIPSIPDNLLR</sequence>
<evidence type="ECO:0000313" key="1">
    <source>
        <dbReference type="EMBL" id="KAE8038241.1"/>
    </source>
</evidence>
<proteinExistence type="predicted"/>
<dbReference type="EMBL" id="CM017324">
    <property type="protein sequence ID" value="KAE8038241.1"/>
    <property type="molecule type" value="Genomic_DNA"/>
</dbReference>
<keyword evidence="2" id="KW-1185">Reference proteome</keyword>
<gene>
    <name evidence="1" type="ORF">FH972_010771</name>
</gene>
<reference evidence="1 2" key="1">
    <citation type="submission" date="2019-06" db="EMBL/GenBank/DDBJ databases">
        <title>A chromosomal-level reference genome of Carpinus fangiana (Coryloideae, Betulaceae).</title>
        <authorList>
            <person name="Yang X."/>
            <person name="Wang Z."/>
            <person name="Zhang L."/>
            <person name="Hao G."/>
            <person name="Liu J."/>
            <person name="Yang Y."/>
        </authorList>
    </citation>
    <scope>NUCLEOTIDE SEQUENCE [LARGE SCALE GENOMIC DNA]</scope>
    <source>
        <strain evidence="1">Cfa_2016G</strain>
        <tissue evidence="1">Leaf</tissue>
    </source>
</reference>
<organism evidence="1 2">
    <name type="scientific">Carpinus fangiana</name>
    <dbReference type="NCBI Taxonomy" id="176857"/>
    <lineage>
        <taxon>Eukaryota</taxon>
        <taxon>Viridiplantae</taxon>
        <taxon>Streptophyta</taxon>
        <taxon>Embryophyta</taxon>
        <taxon>Tracheophyta</taxon>
        <taxon>Spermatophyta</taxon>
        <taxon>Magnoliopsida</taxon>
        <taxon>eudicotyledons</taxon>
        <taxon>Gunneridae</taxon>
        <taxon>Pentapetalae</taxon>
        <taxon>rosids</taxon>
        <taxon>fabids</taxon>
        <taxon>Fagales</taxon>
        <taxon>Betulaceae</taxon>
        <taxon>Carpinus</taxon>
    </lineage>
</organism>
<dbReference type="Proteomes" id="UP000327013">
    <property type="component" value="Chromosome 4"/>
</dbReference>
<name>A0A660KR53_9ROSI</name>
<protein>
    <submittedName>
        <fullName evidence="1">Uncharacterized protein</fullName>
    </submittedName>
</protein>
<accession>A0A660KR53</accession>
<dbReference type="AlphaFoldDB" id="A0A660KR53"/>
<evidence type="ECO:0000313" key="2">
    <source>
        <dbReference type="Proteomes" id="UP000327013"/>
    </source>
</evidence>